<sequence>MSNKVSRIENTASMGALLLDAGKISARDAERIIALQKQKGMLFGDAAKLLGLVNDDDIQRALSYQFDFPFLSTSEESFSQELVAAYQPMSPQVEALRAVRGQLMLRWFTDVHKTLTLVSLGRGEGRSLMAANLAIVFSQLGERTLLIDADLRQPRQHTLFKLQSVYGLSDVLAGRADLTVITRIPAFRDLSILPAGTVPPNPVELISRGLKSCLRELQAQFDVILIDTPPAEQAIDAQIVAANCGGALLVVRQHKTRMNDLELLKDALHDTGSQCLGVVLTDF</sequence>
<keyword evidence="7" id="KW-0829">Tyrosine-protein kinase</keyword>
<evidence type="ECO:0000256" key="3">
    <source>
        <dbReference type="ARBA" id="ARBA00022679"/>
    </source>
</evidence>
<comment type="caution">
    <text evidence="10">The sequence shown here is derived from an EMBL/GenBank/DDBJ whole genome shotgun (WGS) entry which is preliminary data.</text>
</comment>
<evidence type="ECO:0000313" key="11">
    <source>
        <dbReference type="Proteomes" id="UP000733744"/>
    </source>
</evidence>
<comment type="catalytic activity">
    <reaction evidence="8">
        <text>L-tyrosyl-[protein] + ATP = O-phospho-L-tyrosyl-[protein] + ADP + H(+)</text>
        <dbReference type="Rhea" id="RHEA:10596"/>
        <dbReference type="Rhea" id="RHEA-COMP:10136"/>
        <dbReference type="Rhea" id="RHEA-COMP:20101"/>
        <dbReference type="ChEBI" id="CHEBI:15378"/>
        <dbReference type="ChEBI" id="CHEBI:30616"/>
        <dbReference type="ChEBI" id="CHEBI:46858"/>
        <dbReference type="ChEBI" id="CHEBI:61978"/>
        <dbReference type="ChEBI" id="CHEBI:456216"/>
        <dbReference type="EC" id="2.7.10.2"/>
    </reaction>
</comment>
<dbReference type="Proteomes" id="UP000733744">
    <property type="component" value="Unassembled WGS sequence"/>
</dbReference>
<name>A0ABY3C7C5_9GAMM</name>
<keyword evidence="4" id="KW-0547">Nucleotide-binding</keyword>
<evidence type="ECO:0000256" key="7">
    <source>
        <dbReference type="ARBA" id="ARBA00023137"/>
    </source>
</evidence>
<organism evidence="10 11">
    <name type="scientific">Candidatus Methylobacter oryzae</name>
    <dbReference type="NCBI Taxonomy" id="2497749"/>
    <lineage>
        <taxon>Bacteria</taxon>
        <taxon>Pseudomonadati</taxon>
        <taxon>Pseudomonadota</taxon>
        <taxon>Gammaproteobacteria</taxon>
        <taxon>Methylococcales</taxon>
        <taxon>Methylococcaceae</taxon>
        <taxon>Methylobacter</taxon>
    </lineage>
</organism>
<evidence type="ECO:0000256" key="2">
    <source>
        <dbReference type="ARBA" id="ARBA00011903"/>
    </source>
</evidence>
<dbReference type="SUPFAM" id="SSF160246">
    <property type="entry name" value="EspE N-terminal domain-like"/>
    <property type="match status" value="1"/>
</dbReference>
<evidence type="ECO:0000256" key="8">
    <source>
        <dbReference type="ARBA" id="ARBA00051245"/>
    </source>
</evidence>
<dbReference type="NCBIfam" id="TIGR03029">
    <property type="entry name" value="EpsG"/>
    <property type="match status" value="1"/>
</dbReference>
<dbReference type="InterPro" id="IPR005702">
    <property type="entry name" value="Wzc-like_C"/>
</dbReference>
<evidence type="ECO:0000259" key="9">
    <source>
        <dbReference type="Pfam" id="PF13614"/>
    </source>
</evidence>
<dbReference type="InterPro" id="IPR037257">
    <property type="entry name" value="T2SS_E_N_sf"/>
</dbReference>
<keyword evidence="6" id="KW-0067">ATP-binding</keyword>
<comment type="similarity">
    <text evidence="1">Belongs to the CpsD/CapB family.</text>
</comment>
<dbReference type="InterPro" id="IPR017479">
    <property type="entry name" value="Tyr_kinase_chain_length_EpsG"/>
</dbReference>
<protein>
    <recommendedName>
        <fullName evidence="2">non-specific protein-tyrosine kinase</fullName>
        <ecNumber evidence="2">2.7.10.2</ecNumber>
    </recommendedName>
</protein>
<keyword evidence="5 10" id="KW-0418">Kinase</keyword>
<dbReference type="GO" id="GO:0016301">
    <property type="term" value="F:kinase activity"/>
    <property type="evidence" value="ECO:0007669"/>
    <property type="project" value="UniProtKB-KW"/>
</dbReference>
<reference evidence="10 11" key="1">
    <citation type="journal article" date="2019" name="Antonie Van Leeuwenhoek">
        <title>Description of 'Ca. Methylobacter oryzae' KRF1, a novel species from the environmentally important Methylobacter clade 2.</title>
        <authorList>
            <person name="Khatri K."/>
            <person name="Mohite J.A."/>
            <person name="Pandit P.S."/>
            <person name="Bahulikar R."/>
            <person name="Rahalkar M.C."/>
        </authorList>
    </citation>
    <scope>NUCLEOTIDE SEQUENCE [LARGE SCALE GENOMIC DNA]</scope>
    <source>
        <strain evidence="10 11">KRF1</strain>
    </source>
</reference>
<dbReference type="InterPro" id="IPR050445">
    <property type="entry name" value="Bact_polysacc_biosynth/exp"/>
</dbReference>
<dbReference type="EC" id="2.7.10.2" evidence="2"/>
<dbReference type="Pfam" id="PF13614">
    <property type="entry name" value="AAA_31"/>
    <property type="match status" value="1"/>
</dbReference>
<evidence type="ECO:0000256" key="6">
    <source>
        <dbReference type="ARBA" id="ARBA00022840"/>
    </source>
</evidence>
<dbReference type="Gene3D" id="3.40.50.300">
    <property type="entry name" value="P-loop containing nucleotide triphosphate hydrolases"/>
    <property type="match status" value="1"/>
</dbReference>
<dbReference type="PANTHER" id="PTHR32309:SF13">
    <property type="entry name" value="FERRIC ENTEROBACTIN TRANSPORT PROTEIN FEPE"/>
    <property type="match status" value="1"/>
</dbReference>
<dbReference type="InterPro" id="IPR027417">
    <property type="entry name" value="P-loop_NTPase"/>
</dbReference>
<dbReference type="CDD" id="cd05387">
    <property type="entry name" value="BY-kinase"/>
    <property type="match status" value="1"/>
</dbReference>
<feature type="domain" description="AAA" evidence="9">
    <location>
        <begin position="123"/>
        <end position="240"/>
    </location>
</feature>
<accession>A0ABY3C7C5</accession>
<dbReference type="EMBL" id="RYFG02000111">
    <property type="protein sequence ID" value="TRW91539.1"/>
    <property type="molecule type" value="Genomic_DNA"/>
</dbReference>
<proteinExistence type="inferred from homology"/>
<evidence type="ECO:0000256" key="5">
    <source>
        <dbReference type="ARBA" id="ARBA00022777"/>
    </source>
</evidence>
<dbReference type="InterPro" id="IPR025669">
    <property type="entry name" value="AAA_dom"/>
</dbReference>
<evidence type="ECO:0000256" key="4">
    <source>
        <dbReference type="ARBA" id="ARBA00022741"/>
    </source>
</evidence>
<evidence type="ECO:0000256" key="1">
    <source>
        <dbReference type="ARBA" id="ARBA00007316"/>
    </source>
</evidence>
<gene>
    <name evidence="10" type="primary">epsG</name>
    <name evidence="10" type="ORF">EKO24_016485</name>
</gene>
<dbReference type="SUPFAM" id="SSF52540">
    <property type="entry name" value="P-loop containing nucleoside triphosphate hydrolases"/>
    <property type="match status" value="1"/>
</dbReference>
<dbReference type="NCBIfam" id="TIGR01007">
    <property type="entry name" value="eps_fam"/>
    <property type="match status" value="1"/>
</dbReference>
<dbReference type="PANTHER" id="PTHR32309">
    <property type="entry name" value="TYROSINE-PROTEIN KINASE"/>
    <property type="match status" value="1"/>
</dbReference>
<keyword evidence="11" id="KW-1185">Reference proteome</keyword>
<evidence type="ECO:0000313" key="10">
    <source>
        <dbReference type="EMBL" id="TRW91539.1"/>
    </source>
</evidence>
<keyword evidence="3" id="KW-0808">Transferase</keyword>